<keyword evidence="4" id="KW-1185">Reference proteome</keyword>
<evidence type="ECO:0000313" key="4">
    <source>
        <dbReference type="Proteomes" id="UP001265746"/>
    </source>
</evidence>
<evidence type="ECO:0000256" key="1">
    <source>
        <dbReference type="SAM" id="MobiDB-lite"/>
    </source>
</evidence>
<name>A0AAD9W244_PHOAM</name>
<comment type="caution">
    <text evidence="3">The sequence shown here is derived from an EMBL/GenBank/DDBJ whole genome shotgun (WGS) entry which is preliminary data.</text>
</comment>
<dbReference type="EMBL" id="JAUJFL010000004">
    <property type="protein sequence ID" value="KAK2605121.1"/>
    <property type="molecule type" value="Genomic_DNA"/>
</dbReference>
<dbReference type="AlphaFoldDB" id="A0AAD9W244"/>
<protein>
    <submittedName>
        <fullName evidence="3">Uncharacterized protein</fullName>
    </submittedName>
</protein>
<reference evidence="3" key="1">
    <citation type="submission" date="2023-06" db="EMBL/GenBank/DDBJ databases">
        <authorList>
            <person name="Noh H."/>
        </authorList>
    </citation>
    <scope>NUCLEOTIDE SEQUENCE</scope>
    <source>
        <strain evidence="3">DUCC20226</strain>
    </source>
</reference>
<feature type="compositionally biased region" description="Pro residues" evidence="1">
    <location>
        <begin position="160"/>
        <end position="169"/>
    </location>
</feature>
<feature type="region of interest" description="Disordered" evidence="1">
    <location>
        <begin position="422"/>
        <end position="443"/>
    </location>
</feature>
<evidence type="ECO:0000256" key="2">
    <source>
        <dbReference type="SAM" id="SignalP"/>
    </source>
</evidence>
<accession>A0AAD9W244</accession>
<feature type="region of interest" description="Disordered" evidence="1">
    <location>
        <begin position="132"/>
        <end position="273"/>
    </location>
</feature>
<sequence>MSSLSTTMKLNFLLAVMAIVPAALARLWGGRGGDDDDFDPVDRKQTTTVWETLSLYPWEMYAISTIVLVANIYTTPGYSTWDIVKTDLFSTTSTTFTTTTVTHIPHVVYTTTTIPGVPLALAKRSTVSETDWVTITRDPDNPEGTTEASSSSATLTNPPMGSPQTPPSSAPATSSPTSSLEAPPLGNSSTSASQSPSASSTVSGAPPINSTASSEPALTSPATSAESASISPSSSEAPPAPVTSSKPVSSASSSEPLSSPSSSEPVPSSSFSEFSPTWAWTTEHFPRPSTVWTLTPGFSAPESSTVTFIIPPHSGTHLSVPVPSSSEEATWEPTTGFPPFTRVEFTPSITAPFTLTLIEPSGTSSAHCDDSWCSSDGTSYCMRWDGISGTNSAGLGTPGEVFTTIGPCTKTIERHVQVSTIPAGTTGPAVTPLRPDGRRMRLA</sequence>
<gene>
    <name evidence="3" type="ORF">N8I77_007990</name>
</gene>
<feature type="compositionally biased region" description="Low complexity" evidence="1">
    <location>
        <begin position="170"/>
        <end position="207"/>
    </location>
</feature>
<feature type="compositionally biased region" description="Low complexity" evidence="1">
    <location>
        <begin position="145"/>
        <end position="156"/>
    </location>
</feature>
<evidence type="ECO:0000313" key="3">
    <source>
        <dbReference type="EMBL" id="KAK2605121.1"/>
    </source>
</evidence>
<feature type="chain" id="PRO_5042078218" evidence="2">
    <location>
        <begin position="26"/>
        <end position="443"/>
    </location>
</feature>
<feature type="compositionally biased region" description="Low complexity" evidence="1">
    <location>
        <begin position="216"/>
        <end position="273"/>
    </location>
</feature>
<dbReference type="Proteomes" id="UP001265746">
    <property type="component" value="Unassembled WGS sequence"/>
</dbReference>
<feature type="signal peptide" evidence="2">
    <location>
        <begin position="1"/>
        <end position="25"/>
    </location>
</feature>
<keyword evidence="2" id="KW-0732">Signal</keyword>
<organism evidence="3 4">
    <name type="scientific">Phomopsis amygdali</name>
    <name type="common">Fusicoccum amygdali</name>
    <dbReference type="NCBI Taxonomy" id="1214568"/>
    <lineage>
        <taxon>Eukaryota</taxon>
        <taxon>Fungi</taxon>
        <taxon>Dikarya</taxon>
        <taxon>Ascomycota</taxon>
        <taxon>Pezizomycotina</taxon>
        <taxon>Sordariomycetes</taxon>
        <taxon>Sordariomycetidae</taxon>
        <taxon>Diaporthales</taxon>
        <taxon>Diaporthaceae</taxon>
        <taxon>Diaporthe</taxon>
    </lineage>
</organism>
<proteinExistence type="predicted"/>